<feature type="domain" description="G-patch" evidence="6">
    <location>
        <begin position="27"/>
        <end position="66"/>
    </location>
</feature>
<evidence type="ECO:0000256" key="1">
    <source>
        <dbReference type="ARBA" id="ARBA00022723"/>
    </source>
</evidence>
<keyword evidence="2 4" id="KW-0863">Zinc-finger</keyword>
<reference evidence="8 9" key="2">
    <citation type="journal article" date="2017" name="Genome Biol.">
        <title>New reference genome sequences of hot pepper reveal the massive evolution of plant disease-resistance genes by retroduplication.</title>
        <authorList>
            <person name="Kim S."/>
            <person name="Park J."/>
            <person name="Yeom S.I."/>
            <person name="Kim Y.M."/>
            <person name="Seo E."/>
            <person name="Kim K.T."/>
            <person name="Kim M.S."/>
            <person name="Lee J.M."/>
            <person name="Cheong K."/>
            <person name="Shin H.S."/>
            <person name="Kim S.B."/>
            <person name="Han K."/>
            <person name="Lee J."/>
            <person name="Park M."/>
            <person name="Lee H.A."/>
            <person name="Lee H.Y."/>
            <person name="Lee Y."/>
            <person name="Oh S."/>
            <person name="Lee J.H."/>
            <person name="Choi E."/>
            <person name="Choi E."/>
            <person name="Lee S.E."/>
            <person name="Jeon J."/>
            <person name="Kim H."/>
            <person name="Choi G."/>
            <person name="Song H."/>
            <person name="Lee J."/>
            <person name="Lee S.C."/>
            <person name="Kwon J.K."/>
            <person name="Lee H.Y."/>
            <person name="Koo N."/>
            <person name="Hong Y."/>
            <person name="Kim R.W."/>
            <person name="Kang W.H."/>
            <person name="Huh J.H."/>
            <person name="Kang B.C."/>
            <person name="Yang T.J."/>
            <person name="Lee Y.H."/>
            <person name="Bennetzen J.L."/>
            <person name="Choi D."/>
        </authorList>
    </citation>
    <scope>NUCLEOTIDE SEQUENCE [LARGE SCALE GENOMIC DNA]</scope>
    <source>
        <strain evidence="9">cv. CM334</strain>
    </source>
</reference>
<keyword evidence="3" id="KW-0862">Zinc</keyword>
<evidence type="ECO:0000256" key="5">
    <source>
        <dbReference type="SAM" id="MobiDB-lite"/>
    </source>
</evidence>
<evidence type="ECO:0000256" key="2">
    <source>
        <dbReference type="ARBA" id="ARBA00022771"/>
    </source>
</evidence>
<dbReference type="Gene3D" id="3.30.40.10">
    <property type="entry name" value="Zinc/RING finger domain, C3HC4 (zinc finger)"/>
    <property type="match status" value="1"/>
</dbReference>
<dbReference type="PROSITE" id="PS50966">
    <property type="entry name" value="ZF_SWIM"/>
    <property type="match status" value="1"/>
</dbReference>
<dbReference type="GO" id="GO:0008270">
    <property type="term" value="F:zinc ion binding"/>
    <property type="evidence" value="ECO:0007669"/>
    <property type="project" value="UniProtKB-KW"/>
</dbReference>
<dbReference type="PANTHER" id="PTHR47025:SF24">
    <property type="entry name" value="PHD-TYPE DOMAIN-CONTAINING PROTEIN"/>
    <property type="match status" value="1"/>
</dbReference>
<dbReference type="InterPro" id="IPR013083">
    <property type="entry name" value="Znf_RING/FYVE/PHD"/>
</dbReference>
<keyword evidence="1" id="KW-0479">Metal-binding</keyword>
<dbReference type="InterPro" id="IPR011011">
    <property type="entry name" value="Znf_FYVE_PHD"/>
</dbReference>
<name>A0A2G3A6K6_CAPAN</name>
<evidence type="ECO:0000256" key="4">
    <source>
        <dbReference type="PROSITE-ProRule" id="PRU00325"/>
    </source>
</evidence>
<feature type="domain" description="SWIM-type" evidence="7">
    <location>
        <begin position="740"/>
        <end position="778"/>
    </location>
</feature>
<sequence>MEIVSVVEKELTPNAPLPSVYKIITIVMLRSGCKPGRGLGKNLQGIIEPITVLEKASKYGLGYQTIEEDKIKDELKMSLPRPLSLLYQSFFVREMSNDDGIGNLFKGCNVVPEDFPKSNGVKKVAPGEAFQNWTSTPLITHHPSCNSNLKPANVMSCQGLDEQSERNDDDWKESNEEQLLKIWKNLRIGRSPTWRKLKQSTWAIMMKSKKQVANFALQFLLVLETATKFDLSVYVNRYECLWKASASVFLVFPFTLYGRLICIVPKELLVVQIPGSRTHFGVFGTLQEIGKREGLKGAGVTSESLLGKTNNDKQWASDIAVMGSGTKHESVGADFWKCASLSTIPRGKWYCKYCESMLQREKFVEHNANALAAGRVSGVDSIEQITNRCIRSVKNAEEAEFIACVLCRAYDFSKSGFGPRTVILCDQCEKEYHVGCLKKSKIADLKNLFWFLVISWENGWRLRNVGNGDHLPRTAEFISTPPRCPTVDDDLIDDDLNGYENDVDDTINMEDYSMHMEDFSSDSQDDEEDRETESQTGHSFTDGTNFYCGQTFVDKKGAMLISWLWMAVAVKKVRHLGQISHIQKLKSIIEDEPDLCVISDRHISIANAFSHVYSRAHHGFFMRHLAENLCVNQHCGEHLYLFYAAAKAYSFDEFSDNFVELKSKCPEAAHVLKNVLGFEKWSRAHFLGNRYDVMTTNIAESLNSILMDEREYPVSYIFNSIAKKFSEKFRDGMHLSLTVFGNNVTAKVNLLERICSCRKFNLVKMSCEHAMAVLRAKYDDGEDYGNSIYDYSSPIYKAESYLLAYSEAINVVPPEAEWTVPQELVDTKISPPSYDPKLGRKKVKHTKSVGETFKSKRRNRCSICKKSGYKRTTCRMGIKS</sequence>
<dbReference type="Pfam" id="PF01585">
    <property type="entry name" value="G-patch"/>
    <property type="match status" value="1"/>
</dbReference>
<protein>
    <recommendedName>
        <fullName evidence="10">SWIM-type domain-containing protein</fullName>
    </recommendedName>
</protein>
<evidence type="ECO:0000259" key="7">
    <source>
        <dbReference type="PROSITE" id="PS50966"/>
    </source>
</evidence>
<organism evidence="8 9">
    <name type="scientific">Capsicum annuum</name>
    <name type="common">Capsicum pepper</name>
    <dbReference type="NCBI Taxonomy" id="4072"/>
    <lineage>
        <taxon>Eukaryota</taxon>
        <taxon>Viridiplantae</taxon>
        <taxon>Streptophyta</taxon>
        <taxon>Embryophyta</taxon>
        <taxon>Tracheophyta</taxon>
        <taxon>Spermatophyta</taxon>
        <taxon>Magnoliopsida</taxon>
        <taxon>eudicotyledons</taxon>
        <taxon>Gunneridae</taxon>
        <taxon>Pentapetalae</taxon>
        <taxon>asterids</taxon>
        <taxon>lamiids</taxon>
        <taxon>Solanales</taxon>
        <taxon>Solanaceae</taxon>
        <taxon>Solanoideae</taxon>
        <taxon>Capsiceae</taxon>
        <taxon>Capsicum</taxon>
    </lineage>
</organism>
<comment type="caution">
    <text evidence="8">The sequence shown here is derived from an EMBL/GenBank/DDBJ whole genome shotgun (WGS) entry which is preliminary data.</text>
</comment>
<dbReference type="GO" id="GO:0042393">
    <property type="term" value="F:histone binding"/>
    <property type="evidence" value="ECO:0000318"/>
    <property type="project" value="GO_Central"/>
</dbReference>
<keyword evidence="9" id="KW-1185">Reference proteome</keyword>
<dbReference type="GO" id="GO:0005634">
    <property type="term" value="C:nucleus"/>
    <property type="evidence" value="ECO:0000318"/>
    <property type="project" value="GO_Central"/>
</dbReference>
<feature type="region of interest" description="Disordered" evidence="5">
    <location>
        <begin position="518"/>
        <end position="538"/>
    </location>
</feature>
<dbReference type="GO" id="GO:0045944">
    <property type="term" value="P:positive regulation of transcription by RNA polymerase II"/>
    <property type="evidence" value="ECO:0000318"/>
    <property type="project" value="GO_Central"/>
</dbReference>
<evidence type="ECO:0000256" key="3">
    <source>
        <dbReference type="ARBA" id="ARBA00022833"/>
    </source>
</evidence>
<gene>
    <name evidence="8" type="ORF">T459_05002</name>
</gene>
<dbReference type="SUPFAM" id="SSF57903">
    <property type="entry name" value="FYVE/PHD zinc finger"/>
    <property type="match status" value="1"/>
</dbReference>
<evidence type="ECO:0000313" key="8">
    <source>
        <dbReference type="EMBL" id="PHT89889.1"/>
    </source>
</evidence>
<dbReference type="Proteomes" id="UP000222542">
    <property type="component" value="Unassembled WGS sequence"/>
</dbReference>
<proteinExistence type="predicted"/>
<dbReference type="PANTHER" id="PTHR47025">
    <property type="entry name" value="AUTOIMMUNE REGULATOR"/>
    <property type="match status" value="1"/>
</dbReference>
<dbReference type="AlphaFoldDB" id="A0A2G3A6K6"/>
<dbReference type="SMART" id="SM00575">
    <property type="entry name" value="ZnF_PMZ"/>
    <property type="match status" value="1"/>
</dbReference>
<evidence type="ECO:0008006" key="10">
    <source>
        <dbReference type="Google" id="ProtNLM"/>
    </source>
</evidence>
<dbReference type="PROSITE" id="PS50174">
    <property type="entry name" value="G_PATCH"/>
    <property type="match status" value="1"/>
</dbReference>
<accession>A0A2G3A6K6</accession>
<reference evidence="8 9" key="1">
    <citation type="journal article" date="2014" name="Nat. Genet.">
        <title>Genome sequence of the hot pepper provides insights into the evolution of pungency in Capsicum species.</title>
        <authorList>
            <person name="Kim S."/>
            <person name="Park M."/>
            <person name="Yeom S.I."/>
            <person name="Kim Y.M."/>
            <person name="Lee J.M."/>
            <person name="Lee H.A."/>
            <person name="Seo E."/>
            <person name="Choi J."/>
            <person name="Cheong K."/>
            <person name="Kim K.T."/>
            <person name="Jung K."/>
            <person name="Lee G.W."/>
            <person name="Oh S.K."/>
            <person name="Bae C."/>
            <person name="Kim S.B."/>
            <person name="Lee H.Y."/>
            <person name="Kim S.Y."/>
            <person name="Kim M.S."/>
            <person name="Kang B.C."/>
            <person name="Jo Y.D."/>
            <person name="Yang H.B."/>
            <person name="Jeong H.J."/>
            <person name="Kang W.H."/>
            <person name="Kwon J.K."/>
            <person name="Shin C."/>
            <person name="Lim J.Y."/>
            <person name="Park J.H."/>
            <person name="Huh J.H."/>
            <person name="Kim J.S."/>
            <person name="Kim B.D."/>
            <person name="Cohen O."/>
            <person name="Paran I."/>
            <person name="Suh M.C."/>
            <person name="Lee S.B."/>
            <person name="Kim Y.K."/>
            <person name="Shin Y."/>
            <person name="Noh S.J."/>
            <person name="Park J."/>
            <person name="Seo Y.S."/>
            <person name="Kwon S.Y."/>
            <person name="Kim H.A."/>
            <person name="Park J.M."/>
            <person name="Kim H.J."/>
            <person name="Choi S.B."/>
            <person name="Bosland P.W."/>
            <person name="Reeves G."/>
            <person name="Jo S.H."/>
            <person name="Lee B.W."/>
            <person name="Cho H.T."/>
            <person name="Choi H.S."/>
            <person name="Lee M.S."/>
            <person name="Yu Y."/>
            <person name="Do Choi Y."/>
            <person name="Park B.S."/>
            <person name="van Deynze A."/>
            <person name="Ashrafi H."/>
            <person name="Hill T."/>
            <person name="Kim W.T."/>
            <person name="Pai H.S."/>
            <person name="Ahn H.K."/>
            <person name="Yeam I."/>
            <person name="Giovannoni J.J."/>
            <person name="Rose J.K."/>
            <person name="Sorensen I."/>
            <person name="Lee S.J."/>
            <person name="Kim R.W."/>
            <person name="Choi I.Y."/>
            <person name="Choi B.S."/>
            <person name="Lim J.S."/>
            <person name="Lee Y.H."/>
            <person name="Choi D."/>
        </authorList>
    </citation>
    <scope>NUCLEOTIDE SEQUENCE [LARGE SCALE GENOMIC DNA]</scope>
    <source>
        <strain evidence="9">cv. CM334</strain>
    </source>
</reference>
<feature type="compositionally biased region" description="Acidic residues" evidence="5">
    <location>
        <begin position="519"/>
        <end position="531"/>
    </location>
</feature>
<dbReference type="InterPro" id="IPR007527">
    <property type="entry name" value="Znf_SWIM"/>
</dbReference>
<evidence type="ECO:0000259" key="6">
    <source>
        <dbReference type="PROSITE" id="PS50174"/>
    </source>
</evidence>
<dbReference type="GO" id="GO:0000977">
    <property type="term" value="F:RNA polymerase II transcription regulatory region sequence-specific DNA binding"/>
    <property type="evidence" value="ECO:0000318"/>
    <property type="project" value="GO_Central"/>
</dbReference>
<dbReference type="SMART" id="SM00443">
    <property type="entry name" value="G_patch"/>
    <property type="match status" value="1"/>
</dbReference>
<dbReference type="InterPro" id="IPR000467">
    <property type="entry name" value="G_patch_dom"/>
</dbReference>
<dbReference type="Gramene" id="PHT89889">
    <property type="protein sequence ID" value="PHT89889"/>
    <property type="gene ID" value="T459_05002"/>
</dbReference>
<dbReference type="GO" id="GO:0003682">
    <property type="term" value="F:chromatin binding"/>
    <property type="evidence" value="ECO:0000318"/>
    <property type="project" value="GO_Central"/>
</dbReference>
<evidence type="ECO:0000313" key="9">
    <source>
        <dbReference type="Proteomes" id="UP000222542"/>
    </source>
</evidence>
<dbReference type="EMBL" id="AYRZ02000002">
    <property type="protein sequence ID" value="PHT89889.1"/>
    <property type="molecule type" value="Genomic_DNA"/>
</dbReference>
<dbReference type="InterPro" id="IPR006564">
    <property type="entry name" value="Znf_PMZ"/>
</dbReference>